<dbReference type="Proteomes" id="UP000515512">
    <property type="component" value="Chromosome"/>
</dbReference>
<sequence>MLGICTAIGYLRADVSGQRKEWDEHQNRSLAARLGYTVAKTVVFNENTDDPIRRLINVVLRVGAEAVVVPGIAHFGGRIPEELVRVVDVITVEPQRTYARWSAGQLPDEMRSR</sequence>
<protein>
    <recommendedName>
        <fullName evidence="3">Resolvase/invertase-type recombinase catalytic domain-containing protein</fullName>
    </recommendedName>
</protein>
<organism evidence="1 2">
    <name type="scientific">Nocardia huaxiensis</name>
    <dbReference type="NCBI Taxonomy" id="2755382"/>
    <lineage>
        <taxon>Bacteria</taxon>
        <taxon>Bacillati</taxon>
        <taxon>Actinomycetota</taxon>
        <taxon>Actinomycetes</taxon>
        <taxon>Mycobacteriales</taxon>
        <taxon>Nocardiaceae</taxon>
        <taxon>Nocardia</taxon>
    </lineage>
</organism>
<proteinExistence type="predicted"/>
<dbReference type="AlphaFoldDB" id="A0A7D6Z5S8"/>
<accession>A0A7D6Z5S8</accession>
<dbReference type="RefSeq" id="WP_181583337.1">
    <property type="nucleotide sequence ID" value="NZ_CP059399.1"/>
</dbReference>
<reference evidence="1 2" key="1">
    <citation type="submission" date="2020-07" db="EMBL/GenBank/DDBJ databases">
        <authorList>
            <person name="Zhuang K."/>
            <person name="Ran Y."/>
        </authorList>
    </citation>
    <scope>NUCLEOTIDE SEQUENCE [LARGE SCALE GENOMIC DNA]</scope>
    <source>
        <strain evidence="1 2">WCH-YHL-001</strain>
    </source>
</reference>
<name>A0A7D6Z5S8_9NOCA</name>
<evidence type="ECO:0008006" key="3">
    <source>
        <dbReference type="Google" id="ProtNLM"/>
    </source>
</evidence>
<keyword evidence="2" id="KW-1185">Reference proteome</keyword>
<dbReference type="EMBL" id="CP059399">
    <property type="protein sequence ID" value="QLY32164.1"/>
    <property type="molecule type" value="Genomic_DNA"/>
</dbReference>
<evidence type="ECO:0000313" key="2">
    <source>
        <dbReference type="Proteomes" id="UP000515512"/>
    </source>
</evidence>
<dbReference type="KEGG" id="nhu:H0264_07780"/>
<gene>
    <name evidence="1" type="ORF">H0264_07780</name>
</gene>
<evidence type="ECO:0000313" key="1">
    <source>
        <dbReference type="EMBL" id="QLY32164.1"/>
    </source>
</evidence>